<feature type="transmembrane region" description="Helical" evidence="7">
    <location>
        <begin position="62"/>
        <end position="82"/>
    </location>
</feature>
<accession>A0A317PQB6</accession>
<comment type="subcellular location">
    <subcellularLocation>
        <location evidence="1">Cell membrane</location>
        <topology evidence="1">Multi-pass membrane protein</topology>
    </subcellularLocation>
</comment>
<dbReference type="EMBL" id="QGTR01000002">
    <property type="protein sequence ID" value="PWW01780.1"/>
    <property type="molecule type" value="Genomic_DNA"/>
</dbReference>
<protein>
    <submittedName>
        <fullName evidence="8">Peptide/bleomycin uptake transporter</fullName>
    </submittedName>
</protein>
<comment type="caution">
    <text evidence="8">The sequence shown here is derived from an EMBL/GenBank/DDBJ whole genome shotgun (WGS) entry which is preliminary data.</text>
</comment>
<dbReference type="PANTHER" id="PTHR11384:SF59">
    <property type="entry name" value="LYSOSOMAL COBALAMIN TRANSPORTER ABCD4"/>
    <property type="match status" value="1"/>
</dbReference>
<keyword evidence="5 7" id="KW-0472">Membrane</keyword>
<dbReference type="GO" id="GO:0005886">
    <property type="term" value="C:plasma membrane"/>
    <property type="evidence" value="ECO:0007669"/>
    <property type="project" value="UniProtKB-SubCell"/>
</dbReference>
<dbReference type="GO" id="GO:0015833">
    <property type="term" value="P:peptide transport"/>
    <property type="evidence" value="ECO:0007669"/>
    <property type="project" value="InterPro"/>
</dbReference>
<dbReference type="AlphaFoldDB" id="A0A317PQB6"/>
<dbReference type="Pfam" id="PF05992">
    <property type="entry name" value="SbmA_BacA"/>
    <property type="match status" value="1"/>
</dbReference>
<dbReference type="GO" id="GO:1904680">
    <property type="term" value="F:peptide transmembrane transporter activity"/>
    <property type="evidence" value="ECO:0007669"/>
    <property type="project" value="InterPro"/>
</dbReference>
<dbReference type="InterPro" id="IPR050835">
    <property type="entry name" value="ABC_transporter_sub-D"/>
</dbReference>
<keyword evidence="3 7" id="KW-0812">Transmembrane</keyword>
<evidence type="ECO:0000313" key="8">
    <source>
        <dbReference type="EMBL" id="PWW01780.1"/>
    </source>
</evidence>
<keyword evidence="2" id="KW-0813">Transport</keyword>
<name>A0A317PQB6_9HYPH</name>
<dbReference type="InterPro" id="IPR009248">
    <property type="entry name" value="SbmA_BacA"/>
</dbReference>
<organism evidence="8 9">
    <name type="scientific">Hoeflea marina</name>
    <dbReference type="NCBI Taxonomy" id="274592"/>
    <lineage>
        <taxon>Bacteria</taxon>
        <taxon>Pseudomonadati</taxon>
        <taxon>Pseudomonadota</taxon>
        <taxon>Alphaproteobacteria</taxon>
        <taxon>Hyphomicrobiales</taxon>
        <taxon>Rhizobiaceae</taxon>
        <taxon>Hoeflea</taxon>
    </lineage>
</organism>
<gene>
    <name evidence="8" type="ORF">DFR52_102444</name>
</gene>
<evidence type="ECO:0000256" key="7">
    <source>
        <dbReference type="SAM" id="Phobius"/>
    </source>
</evidence>
<dbReference type="PANTHER" id="PTHR11384">
    <property type="entry name" value="ATP-BINDING CASSETTE, SUB-FAMILY D MEMBER"/>
    <property type="match status" value="1"/>
</dbReference>
<dbReference type="OrthoDB" id="8233587at2"/>
<feature type="transmembrane region" description="Helical" evidence="7">
    <location>
        <begin position="138"/>
        <end position="163"/>
    </location>
</feature>
<keyword evidence="9" id="KW-1185">Reference proteome</keyword>
<keyword evidence="4 7" id="KW-1133">Transmembrane helix</keyword>
<feature type="transmembrane region" description="Helical" evidence="7">
    <location>
        <begin position="243"/>
        <end position="267"/>
    </location>
</feature>
<dbReference type="RefSeq" id="WP_110031545.1">
    <property type="nucleotide sequence ID" value="NZ_QGTR01000002.1"/>
</dbReference>
<evidence type="ECO:0000313" key="9">
    <source>
        <dbReference type="Proteomes" id="UP000246352"/>
    </source>
</evidence>
<dbReference type="NCBIfam" id="NF008306">
    <property type="entry name" value="PRK11098.1"/>
    <property type="match status" value="1"/>
</dbReference>
<dbReference type="SUPFAM" id="SSF90123">
    <property type="entry name" value="ABC transporter transmembrane region"/>
    <property type="match status" value="1"/>
</dbReference>
<proteinExistence type="predicted"/>
<evidence type="ECO:0000256" key="4">
    <source>
        <dbReference type="ARBA" id="ARBA00022989"/>
    </source>
</evidence>
<dbReference type="GO" id="GO:0005524">
    <property type="term" value="F:ATP binding"/>
    <property type="evidence" value="ECO:0007669"/>
    <property type="project" value="InterPro"/>
</dbReference>
<dbReference type="InterPro" id="IPR036640">
    <property type="entry name" value="ABC1_TM_sf"/>
</dbReference>
<evidence type="ECO:0000256" key="5">
    <source>
        <dbReference type="ARBA" id="ARBA00023136"/>
    </source>
</evidence>
<evidence type="ECO:0000256" key="1">
    <source>
        <dbReference type="ARBA" id="ARBA00004651"/>
    </source>
</evidence>
<evidence type="ECO:0000256" key="6">
    <source>
        <dbReference type="SAM" id="MobiDB-lite"/>
    </source>
</evidence>
<sequence>MFESFFPKPKVFFPSVLLWAGLGILIWYTVGDSVGAALGFALPEPEGEPIVGLSYFYTSSFLWFYVFYTVWSGAFTAFWFFVAPHKWQWWSIVGSAFILFTTYFGVQVSVAINNWRRPFFDQFQQALTGDGSVTSADLYGLMLIFAQIALISMAIFVVTRFFVSHYVFRWRTAMNDFYMERWPRVRHIEGASQRVQEDTMRFASIMEGLGVAFVDAVMTLVAFLPVLWSLSQYVTELPLVGEIPHALFTALIVWAAFGTGLLAIVGIKLPGLEFKNQRVEAAYRKELVYGEDSAERAQPATVVELFENVRKNYFRLYFHYMYFNIARGLYIQADNIYVNILLIPTIVAGKITLGIWQQILTAFGQVSSSFQFLVNSWTTIVELISIYKRLHAFEAVFRGEELPELDRNYLSSQGDGFAQHIADPAPGRGGPGAVQSVEEQTFDDLKK</sequence>
<feature type="transmembrane region" description="Helical" evidence="7">
    <location>
        <begin position="89"/>
        <end position="112"/>
    </location>
</feature>
<dbReference type="Proteomes" id="UP000246352">
    <property type="component" value="Unassembled WGS sequence"/>
</dbReference>
<feature type="region of interest" description="Disordered" evidence="6">
    <location>
        <begin position="420"/>
        <end position="447"/>
    </location>
</feature>
<feature type="transmembrane region" description="Helical" evidence="7">
    <location>
        <begin position="12"/>
        <end position="30"/>
    </location>
</feature>
<evidence type="ECO:0000256" key="2">
    <source>
        <dbReference type="ARBA" id="ARBA00022448"/>
    </source>
</evidence>
<evidence type="ECO:0000256" key="3">
    <source>
        <dbReference type="ARBA" id="ARBA00022692"/>
    </source>
</evidence>
<feature type="transmembrane region" description="Helical" evidence="7">
    <location>
        <begin position="209"/>
        <end position="231"/>
    </location>
</feature>
<reference evidence="8 9" key="1">
    <citation type="submission" date="2018-05" db="EMBL/GenBank/DDBJ databases">
        <title>Genomic Encyclopedia of Type Strains, Phase IV (KMG-IV): sequencing the most valuable type-strain genomes for metagenomic binning, comparative biology and taxonomic classification.</title>
        <authorList>
            <person name="Goeker M."/>
        </authorList>
    </citation>
    <scope>NUCLEOTIDE SEQUENCE [LARGE SCALE GENOMIC DNA]</scope>
    <source>
        <strain evidence="8 9">DSM 16791</strain>
    </source>
</reference>